<gene>
    <name evidence="1" type="ORF">FHS13_001115</name>
</gene>
<name>A0A841ILZ0_9ACTN</name>
<keyword evidence="2" id="KW-1185">Reference proteome</keyword>
<protein>
    <submittedName>
        <fullName evidence="1">Uncharacterized protein</fullName>
    </submittedName>
</protein>
<dbReference type="EMBL" id="JACHJO010000003">
    <property type="protein sequence ID" value="MBB6119180.1"/>
    <property type="molecule type" value="Genomic_DNA"/>
</dbReference>
<evidence type="ECO:0000313" key="1">
    <source>
        <dbReference type="EMBL" id="MBB6119180.1"/>
    </source>
</evidence>
<evidence type="ECO:0000313" key="2">
    <source>
        <dbReference type="Proteomes" id="UP000536604"/>
    </source>
</evidence>
<sequence length="190" mass="21673">MVAKVDLLLETFKNINGARAGAGVFFNKDDWVGRLPSDFLDLASKMGSGLVADGRFLILDVEGIFDHREYHQMTLGRIYGRKLIHFKNGRRVYRPGDLQDVDSVSFSNLTYWGGDDNGAMLFWDAVGSPGEWSIVATDFGARWIRYRMHSLDYLYGLFSRNIECPIFTQDSWPKFDGVKIEPASRYEKNP</sequence>
<dbReference type="AlphaFoldDB" id="A0A841ILZ0"/>
<reference evidence="1 2" key="1">
    <citation type="submission" date="2020-08" db="EMBL/GenBank/DDBJ databases">
        <title>Genomic Encyclopedia of Type Strains, Phase III (KMG-III): the genomes of soil and plant-associated and newly described type strains.</title>
        <authorList>
            <person name="Whitman W."/>
        </authorList>
    </citation>
    <scope>NUCLEOTIDE SEQUENCE [LARGE SCALE GENOMIC DNA]</scope>
    <source>
        <strain evidence="1 2">CECT 8712</strain>
    </source>
</reference>
<comment type="caution">
    <text evidence="1">The sequence shown here is derived from an EMBL/GenBank/DDBJ whole genome shotgun (WGS) entry which is preliminary data.</text>
</comment>
<dbReference type="RefSeq" id="WP_184288510.1">
    <property type="nucleotide sequence ID" value="NZ_JACHJO010000003.1"/>
</dbReference>
<proteinExistence type="predicted"/>
<dbReference type="Proteomes" id="UP000536604">
    <property type="component" value="Unassembled WGS sequence"/>
</dbReference>
<organism evidence="1 2">
    <name type="scientific">Nocardiopsis algeriensis</name>
    <dbReference type="NCBI Taxonomy" id="1478215"/>
    <lineage>
        <taxon>Bacteria</taxon>
        <taxon>Bacillati</taxon>
        <taxon>Actinomycetota</taxon>
        <taxon>Actinomycetes</taxon>
        <taxon>Streptosporangiales</taxon>
        <taxon>Nocardiopsidaceae</taxon>
        <taxon>Nocardiopsis</taxon>
    </lineage>
</organism>
<accession>A0A841ILZ0</accession>